<dbReference type="PANTHER" id="PTHR31571:SF2">
    <property type="entry name" value="HISTONE ACETYLTRANSFERASE RTT109"/>
    <property type="match status" value="1"/>
</dbReference>
<dbReference type="EMBL" id="LKEA01000018">
    <property type="protein sequence ID" value="ROW01912.1"/>
    <property type="molecule type" value="Genomic_DNA"/>
</dbReference>
<evidence type="ECO:0000256" key="9">
    <source>
        <dbReference type="ARBA" id="ARBA00048940"/>
    </source>
</evidence>
<keyword evidence="5" id="KW-0007">Acetylation</keyword>
<accession>A0A423WET2</accession>
<keyword evidence="8" id="KW-0539">Nucleus</keyword>
<evidence type="ECO:0000313" key="11">
    <source>
        <dbReference type="EMBL" id="ROW01912.1"/>
    </source>
</evidence>
<dbReference type="InterPro" id="IPR051236">
    <property type="entry name" value="HAT_RTT109-like"/>
</dbReference>
<feature type="region of interest" description="Disordered" evidence="10">
    <location>
        <begin position="368"/>
        <end position="450"/>
    </location>
</feature>
<organism evidence="11 12">
    <name type="scientific">Cytospora schulzeri</name>
    <dbReference type="NCBI Taxonomy" id="448051"/>
    <lineage>
        <taxon>Eukaryota</taxon>
        <taxon>Fungi</taxon>
        <taxon>Dikarya</taxon>
        <taxon>Ascomycota</taxon>
        <taxon>Pezizomycotina</taxon>
        <taxon>Sordariomycetes</taxon>
        <taxon>Sordariomycetidae</taxon>
        <taxon>Diaporthales</taxon>
        <taxon>Cytosporaceae</taxon>
        <taxon>Cytospora</taxon>
    </lineage>
</organism>
<evidence type="ECO:0000256" key="10">
    <source>
        <dbReference type="SAM" id="MobiDB-lite"/>
    </source>
</evidence>
<dbReference type="STRING" id="356882.A0A423WET2"/>
<gene>
    <name evidence="11" type="ORF">VMCG_05538</name>
</gene>
<dbReference type="OrthoDB" id="3361892at2759"/>
<comment type="catalytic activity">
    <reaction evidence="9">
        <text>L-lysyl-[histone] + acetyl-CoA = N(6)-acetyl-L-lysyl-[histone] + CoA + H(+)</text>
        <dbReference type="Rhea" id="RHEA:21992"/>
        <dbReference type="Rhea" id="RHEA-COMP:9845"/>
        <dbReference type="Rhea" id="RHEA-COMP:11338"/>
        <dbReference type="ChEBI" id="CHEBI:15378"/>
        <dbReference type="ChEBI" id="CHEBI:29969"/>
        <dbReference type="ChEBI" id="CHEBI:57287"/>
        <dbReference type="ChEBI" id="CHEBI:57288"/>
        <dbReference type="ChEBI" id="CHEBI:61930"/>
        <dbReference type="EC" id="2.3.1.48"/>
    </reaction>
    <physiologicalReaction direction="left-to-right" evidence="9">
        <dbReference type="Rhea" id="RHEA:21993"/>
    </physiologicalReaction>
</comment>
<dbReference type="GO" id="GO:0032931">
    <property type="term" value="F:histone H3K56 acetyltransferase activity"/>
    <property type="evidence" value="ECO:0007669"/>
    <property type="project" value="TreeGrafter"/>
</dbReference>
<dbReference type="EC" id="2.3.1.48" evidence="2"/>
<dbReference type="Proteomes" id="UP000283895">
    <property type="component" value="Unassembled WGS sequence"/>
</dbReference>
<dbReference type="GO" id="GO:0005634">
    <property type="term" value="C:nucleus"/>
    <property type="evidence" value="ECO:0007669"/>
    <property type="project" value="UniProtKB-SubCell"/>
</dbReference>
<reference evidence="11 12" key="1">
    <citation type="submission" date="2015-09" db="EMBL/GenBank/DDBJ databases">
        <title>Host preference determinants of Valsa canker pathogens revealed by comparative genomics.</title>
        <authorList>
            <person name="Yin Z."/>
            <person name="Huang L."/>
        </authorList>
    </citation>
    <scope>NUCLEOTIDE SEQUENCE [LARGE SCALE GENOMIC DNA]</scope>
    <source>
        <strain evidence="11 12">03-1</strain>
    </source>
</reference>
<dbReference type="SMART" id="SM01250">
    <property type="entry name" value="KAT11"/>
    <property type="match status" value="1"/>
</dbReference>
<dbReference type="GO" id="GO:0006355">
    <property type="term" value="P:regulation of DNA-templated transcription"/>
    <property type="evidence" value="ECO:0007669"/>
    <property type="project" value="InterPro"/>
</dbReference>
<dbReference type="Pfam" id="PF08214">
    <property type="entry name" value="HAT_KAT11"/>
    <property type="match status" value="1"/>
</dbReference>
<feature type="compositionally biased region" description="Polar residues" evidence="10">
    <location>
        <begin position="368"/>
        <end position="392"/>
    </location>
</feature>
<keyword evidence="7" id="KW-0804">Transcription</keyword>
<protein>
    <recommendedName>
        <fullName evidence="2">histone acetyltransferase</fullName>
        <ecNumber evidence="2">2.3.1.48</ecNumber>
    </recommendedName>
</protein>
<keyword evidence="3" id="KW-0808">Transferase</keyword>
<dbReference type="PANTHER" id="PTHR31571">
    <property type="entry name" value="ALTERED INHERITANCE OF MITOCHONDRIA PROTEIN 6"/>
    <property type="match status" value="1"/>
</dbReference>
<proteinExistence type="predicted"/>
<dbReference type="InterPro" id="IPR016849">
    <property type="entry name" value="Rtt109"/>
</dbReference>
<evidence type="ECO:0000256" key="8">
    <source>
        <dbReference type="ARBA" id="ARBA00023242"/>
    </source>
</evidence>
<dbReference type="InterPro" id="IPR013178">
    <property type="entry name" value="Histone_AcTrfase_Rtt109/CBP"/>
</dbReference>
<evidence type="ECO:0000256" key="4">
    <source>
        <dbReference type="ARBA" id="ARBA00022763"/>
    </source>
</evidence>
<feature type="compositionally biased region" description="Low complexity" evidence="10">
    <location>
        <begin position="578"/>
        <end position="594"/>
    </location>
</feature>
<name>A0A423WET2_9PEZI</name>
<dbReference type="GO" id="GO:0006974">
    <property type="term" value="P:DNA damage response"/>
    <property type="evidence" value="ECO:0007669"/>
    <property type="project" value="UniProtKB-KW"/>
</dbReference>
<keyword evidence="6" id="KW-0805">Transcription regulation</keyword>
<evidence type="ECO:0000256" key="1">
    <source>
        <dbReference type="ARBA" id="ARBA00004123"/>
    </source>
</evidence>
<evidence type="ECO:0000256" key="5">
    <source>
        <dbReference type="ARBA" id="ARBA00022990"/>
    </source>
</evidence>
<feature type="compositionally biased region" description="Polar residues" evidence="10">
    <location>
        <begin position="418"/>
        <end position="432"/>
    </location>
</feature>
<evidence type="ECO:0000256" key="3">
    <source>
        <dbReference type="ARBA" id="ARBA00022679"/>
    </source>
</evidence>
<keyword evidence="12" id="KW-1185">Reference proteome</keyword>
<evidence type="ECO:0000256" key="2">
    <source>
        <dbReference type="ARBA" id="ARBA00013184"/>
    </source>
</evidence>
<sequence>MFTSTASPSTPASKQQQQCSTALLEKLAKVLPKGYRFTINHLSTPPTRTDALCSPPPDARPDRTYRESHFLAISIDSNAKPSSTSKNPSISSSPLTPGRANESVATNNNQVLVLGLEIYVFTTAWSSTFFVSKADSTGYLSILNLPKGAPSPIREISSAFVSYLVQERRRDNVQTIVSLFARAQNQYLFPGSVENEHKHVLDDRGLVKWWCRVLNSVMEGQGTHEDKIFRPSNKKGDWEQMKGFLVVPGLDAYELRAFLPRTPSTPSNWILGHPLERISHFAREYDWVPPRCLVPKFPDDPKSRFRDELDLEASKSAQYEEKGLWRSVQTMEQFWDMMAYRQECSSGHMTGFIWVVLEPYGWAKDNETTVTSPTESLFTSNSSFDITQMSQPSTPPKRRNTLTSSTPKTSPLKMGATPGSTQLTPTKQSPSKGGSGAKDRKKTLKGPIHPRMPRVKRHARNYVPDIPVTTSYYYWPPAGRGTRIVAEADYKRSIDLLTKLDFETLELAITSTRRWINEVGGGQKWALEVVGRRHVTSATVAPASIAVNNMTNLVRKKQRPTVVSVTNKDGAEHPLGSAPAATATQPVVTVPVLTPRRKPQTEVEGLTPTPPSTAGAEVGSSATAPVNLLVPRKKRKEPTPEMEEPANGSSAAAKDEDVTSSTDAPAVNVLADGLVRKKAKTS</sequence>
<feature type="compositionally biased region" description="Low complexity" evidence="10">
    <location>
        <begin position="81"/>
        <end position="94"/>
    </location>
</feature>
<feature type="compositionally biased region" description="Low complexity" evidence="10">
    <location>
        <begin position="401"/>
        <end position="413"/>
    </location>
</feature>
<dbReference type="AlphaFoldDB" id="A0A423WET2"/>
<feature type="region of interest" description="Disordered" evidence="10">
    <location>
        <begin position="77"/>
        <end position="102"/>
    </location>
</feature>
<comment type="caution">
    <text evidence="11">The sequence shown here is derived from an EMBL/GenBank/DDBJ whole genome shotgun (WGS) entry which is preliminary data.</text>
</comment>
<evidence type="ECO:0000256" key="7">
    <source>
        <dbReference type="ARBA" id="ARBA00023163"/>
    </source>
</evidence>
<feature type="region of interest" description="Disordered" evidence="10">
    <location>
        <begin position="558"/>
        <end position="668"/>
    </location>
</feature>
<evidence type="ECO:0000256" key="6">
    <source>
        <dbReference type="ARBA" id="ARBA00023015"/>
    </source>
</evidence>
<evidence type="ECO:0000313" key="12">
    <source>
        <dbReference type="Proteomes" id="UP000283895"/>
    </source>
</evidence>
<comment type="subcellular location">
    <subcellularLocation>
        <location evidence="1">Nucleus</location>
    </subcellularLocation>
</comment>
<keyword evidence="4" id="KW-0227">DNA damage</keyword>
<dbReference type="PROSITE" id="PS51728">
    <property type="entry name" value="RTT109_HAT"/>
    <property type="match status" value="1"/>
</dbReference>